<name>A0A3M9XR75_9HYPH</name>
<reference evidence="1 2" key="1">
    <citation type="submission" date="2018-08" db="EMBL/GenBank/DDBJ databases">
        <title>Genome sequence of Methylocystis hirsuta CSC1, a methanotroph able to accumulate PHAs.</title>
        <authorList>
            <person name="Bordel S."/>
            <person name="Rodriguez E."/>
            <person name="Gancedo J."/>
            <person name="Munoz R."/>
        </authorList>
    </citation>
    <scope>NUCLEOTIDE SEQUENCE [LARGE SCALE GENOMIC DNA]</scope>
    <source>
        <strain evidence="1 2">CSC1</strain>
    </source>
</reference>
<organism evidence="1 2">
    <name type="scientific">Methylocystis hirsuta</name>
    <dbReference type="NCBI Taxonomy" id="369798"/>
    <lineage>
        <taxon>Bacteria</taxon>
        <taxon>Pseudomonadati</taxon>
        <taxon>Pseudomonadota</taxon>
        <taxon>Alphaproteobacteria</taxon>
        <taxon>Hyphomicrobiales</taxon>
        <taxon>Methylocystaceae</taxon>
        <taxon>Methylocystis</taxon>
    </lineage>
</organism>
<dbReference type="AlphaFoldDB" id="A0A3M9XR75"/>
<dbReference type="RefSeq" id="WP_123176228.1">
    <property type="nucleotide sequence ID" value="NZ_QWDD01000001.1"/>
</dbReference>
<comment type="caution">
    <text evidence="1">The sequence shown here is derived from an EMBL/GenBank/DDBJ whole genome shotgun (WGS) entry which is preliminary data.</text>
</comment>
<keyword evidence="2" id="KW-1185">Reference proteome</keyword>
<evidence type="ECO:0000313" key="2">
    <source>
        <dbReference type="Proteomes" id="UP000268623"/>
    </source>
</evidence>
<dbReference type="Proteomes" id="UP000268623">
    <property type="component" value="Unassembled WGS sequence"/>
</dbReference>
<sequence length="93" mass="10205">MDDALRNTLFELLAPPNIEDNIERLVNTVALVAAGKSSEIRAGAVDWLRGEVVENLSKFDEFRGKDITQVADLLAKRLAKRIDEIEAIGAGRA</sequence>
<evidence type="ECO:0000313" key="1">
    <source>
        <dbReference type="EMBL" id="RNJ50282.1"/>
    </source>
</evidence>
<gene>
    <name evidence="1" type="ORF">D1O30_12420</name>
</gene>
<protein>
    <submittedName>
        <fullName evidence="1">Uncharacterized protein</fullName>
    </submittedName>
</protein>
<dbReference type="EMBL" id="QWDD01000001">
    <property type="protein sequence ID" value="RNJ50282.1"/>
    <property type="molecule type" value="Genomic_DNA"/>
</dbReference>
<accession>A0A3M9XR75</accession>
<proteinExistence type="predicted"/>